<accession>A0ABW5AYN0</accession>
<feature type="transmembrane region" description="Helical" evidence="1">
    <location>
        <begin position="185"/>
        <end position="213"/>
    </location>
</feature>
<dbReference type="Proteomes" id="UP001597344">
    <property type="component" value="Unassembled WGS sequence"/>
</dbReference>
<protein>
    <submittedName>
        <fullName evidence="2">Uncharacterized protein</fullName>
    </submittedName>
</protein>
<proteinExistence type="predicted"/>
<gene>
    <name evidence="2" type="ORF">ACFSJT_10470</name>
</gene>
<comment type="caution">
    <text evidence="2">The sequence shown here is derived from an EMBL/GenBank/DDBJ whole genome shotgun (WGS) entry which is preliminary data.</text>
</comment>
<evidence type="ECO:0000313" key="2">
    <source>
        <dbReference type="EMBL" id="MFD2187211.1"/>
    </source>
</evidence>
<evidence type="ECO:0000256" key="1">
    <source>
        <dbReference type="SAM" id="Phobius"/>
    </source>
</evidence>
<feature type="transmembrane region" description="Helical" evidence="1">
    <location>
        <begin position="73"/>
        <end position="93"/>
    </location>
</feature>
<sequence>MKYSEILYQLQKLSPSEVDFFIQEYKFKENLLTKRINKNSILFLIGFLGYFLLKNQIISDIKAGPFKINDVQLALRFLPVFIAYTFSMVISNINNIIRTDRYLIELYQIKHPSLNGNYLLNTISLSNPIPIESDNNSNKSGCIKSLFITLPILSLAIISLLLIPLILILILFTAYQSWIENGYDIVQVIVSTVIFGFIALITSNVFEMFQLFIEIEKNKKSK</sequence>
<keyword evidence="1" id="KW-0472">Membrane</keyword>
<feature type="transmembrane region" description="Helical" evidence="1">
    <location>
        <begin position="36"/>
        <end position="53"/>
    </location>
</feature>
<keyword evidence="1" id="KW-0812">Transmembrane</keyword>
<feature type="transmembrane region" description="Helical" evidence="1">
    <location>
        <begin position="146"/>
        <end position="173"/>
    </location>
</feature>
<evidence type="ECO:0000313" key="3">
    <source>
        <dbReference type="Proteomes" id="UP001597344"/>
    </source>
</evidence>
<organism evidence="2 3">
    <name type="scientific">Aquimarina celericrescens</name>
    <dbReference type="NCBI Taxonomy" id="1964542"/>
    <lineage>
        <taxon>Bacteria</taxon>
        <taxon>Pseudomonadati</taxon>
        <taxon>Bacteroidota</taxon>
        <taxon>Flavobacteriia</taxon>
        <taxon>Flavobacteriales</taxon>
        <taxon>Flavobacteriaceae</taxon>
        <taxon>Aquimarina</taxon>
    </lineage>
</organism>
<name>A0ABW5AYN0_9FLAO</name>
<dbReference type="EMBL" id="JBHUHY010000009">
    <property type="protein sequence ID" value="MFD2187211.1"/>
    <property type="molecule type" value="Genomic_DNA"/>
</dbReference>
<dbReference type="RefSeq" id="WP_378320208.1">
    <property type="nucleotide sequence ID" value="NZ_JBHUHY010000009.1"/>
</dbReference>
<reference evidence="3" key="1">
    <citation type="journal article" date="2019" name="Int. J. Syst. Evol. Microbiol.">
        <title>The Global Catalogue of Microorganisms (GCM) 10K type strain sequencing project: providing services to taxonomists for standard genome sequencing and annotation.</title>
        <authorList>
            <consortium name="The Broad Institute Genomics Platform"/>
            <consortium name="The Broad Institute Genome Sequencing Center for Infectious Disease"/>
            <person name="Wu L."/>
            <person name="Ma J."/>
        </authorList>
    </citation>
    <scope>NUCLEOTIDE SEQUENCE [LARGE SCALE GENOMIC DNA]</scope>
    <source>
        <strain evidence="3">DT92</strain>
    </source>
</reference>
<keyword evidence="3" id="KW-1185">Reference proteome</keyword>
<keyword evidence="1" id="KW-1133">Transmembrane helix</keyword>